<comment type="caution">
    <text evidence="1">The sequence shown here is derived from an EMBL/GenBank/DDBJ whole genome shotgun (WGS) entry which is preliminary data.</text>
</comment>
<reference evidence="1 2" key="1">
    <citation type="submission" date="2022-01" db="EMBL/GenBank/DDBJ databases">
        <title>Mariniradius saccharolyticus sp. nov., isolated from sediment of a river.</title>
        <authorList>
            <person name="Liu H."/>
        </authorList>
    </citation>
    <scope>NUCLEOTIDE SEQUENCE [LARGE SCALE GENOMIC DNA]</scope>
    <source>
        <strain evidence="1 2">RY-2</strain>
    </source>
</reference>
<dbReference type="RefSeq" id="WP_234862969.1">
    <property type="nucleotide sequence ID" value="NZ_JAKEVZ010000021.1"/>
</dbReference>
<keyword evidence="2" id="KW-1185">Reference proteome</keyword>
<sequence>MEETESEYTIQWSYQKVFSAAIPGPLEKQLTEGIPNQIIYKTDETGIFKGIENWQEIAKAVNSIFSHLTIEGELEEQVANAVKPIVNALNTKEGVEMILFKELQYLHFPFGIEYTMGEDITFTELLPNSFGGDPIKGNSTISLHELDQEKSTCTLLYEMILDPEDTKRAILDLLARMGQSNDEFAKALGNMQFDMCDQNVLKYFYNPGIPMNIEFKRETLLTHGGEKVFGIEITRIELIE</sequence>
<evidence type="ECO:0000313" key="2">
    <source>
        <dbReference type="Proteomes" id="UP001201449"/>
    </source>
</evidence>
<accession>A0ABS9BZH9</accession>
<evidence type="ECO:0000313" key="1">
    <source>
        <dbReference type="EMBL" id="MCF1753157.1"/>
    </source>
</evidence>
<gene>
    <name evidence="1" type="ORF">L0U89_19005</name>
</gene>
<dbReference type="EMBL" id="JAKEVZ010000021">
    <property type="protein sequence ID" value="MCF1753157.1"/>
    <property type="molecule type" value="Genomic_DNA"/>
</dbReference>
<proteinExistence type="predicted"/>
<protein>
    <submittedName>
        <fullName evidence="1">Uncharacterized protein</fullName>
    </submittedName>
</protein>
<dbReference type="Proteomes" id="UP001201449">
    <property type="component" value="Unassembled WGS sequence"/>
</dbReference>
<name>A0ABS9BZH9_9BACT</name>
<organism evidence="1 2">
    <name type="scientific">Mariniradius sediminis</name>
    <dbReference type="NCBI Taxonomy" id="2909237"/>
    <lineage>
        <taxon>Bacteria</taxon>
        <taxon>Pseudomonadati</taxon>
        <taxon>Bacteroidota</taxon>
        <taxon>Cytophagia</taxon>
        <taxon>Cytophagales</taxon>
        <taxon>Cyclobacteriaceae</taxon>
        <taxon>Mariniradius</taxon>
    </lineage>
</organism>